<dbReference type="SMART" id="SM00365">
    <property type="entry name" value="LRR_SD22"/>
    <property type="match status" value="5"/>
</dbReference>
<protein>
    <submittedName>
        <fullName evidence="14">Probable LRR receptor-like serine/threonine-protein kinase IRK isoform X1</fullName>
    </submittedName>
</protein>
<evidence type="ECO:0000256" key="5">
    <source>
        <dbReference type="ARBA" id="ARBA00022729"/>
    </source>
</evidence>
<gene>
    <name evidence="14" type="primary">LOC111286108</name>
</gene>
<dbReference type="InterPro" id="IPR013210">
    <property type="entry name" value="LRR_N_plant-typ"/>
</dbReference>
<dbReference type="PANTHER" id="PTHR27000">
    <property type="entry name" value="LEUCINE-RICH REPEAT RECEPTOR-LIKE PROTEIN KINASE FAMILY PROTEIN-RELATED"/>
    <property type="match status" value="1"/>
</dbReference>
<evidence type="ECO:0000256" key="1">
    <source>
        <dbReference type="ARBA" id="ARBA00004162"/>
    </source>
</evidence>
<dbReference type="RefSeq" id="XP_022731641.1">
    <property type="nucleotide sequence ID" value="XM_022875906.1"/>
</dbReference>
<evidence type="ECO:0000256" key="11">
    <source>
        <dbReference type="SAM" id="SignalP"/>
    </source>
</evidence>
<evidence type="ECO:0000259" key="12">
    <source>
        <dbReference type="Pfam" id="PF08263"/>
    </source>
</evidence>
<dbReference type="InterPro" id="IPR003591">
    <property type="entry name" value="Leu-rich_rpt_typical-subtyp"/>
</dbReference>
<evidence type="ECO:0000256" key="10">
    <source>
        <dbReference type="ARBA" id="ARBA00023180"/>
    </source>
</evidence>
<dbReference type="Proteomes" id="UP000515121">
    <property type="component" value="Unplaced"/>
</dbReference>
<dbReference type="KEGG" id="dzi:111286108"/>
<keyword evidence="5 11" id="KW-0732">Signal</keyword>
<evidence type="ECO:0000256" key="8">
    <source>
        <dbReference type="ARBA" id="ARBA00023136"/>
    </source>
</evidence>
<keyword evidence="7" id="KW-1133">Transmembrane helix</keyword>
<dbReference type="SMART" id="SM00369">
    <property type="entry name" value="LRR_TYP"/>
    <property type="match status" value="7"/>
</dbReference>
<keyword evidence="4" id="KW-0812">Transmembrane</keyword>
<evidence type="ECO:0000256" key="7">
    <source>
        <dbReference type="ARBA" id="ARBA00022989"/>
    </source>
</evidence>
<dbReference type="AlphaFoldDB" id="A0A6P5XUW7"/>
<organism evidence="13 14">
    <name type="scientific">Durio zibethinus</name>
    <name type="common">Durian</name>
    <dbReference type="NCBI Taxonomy" id="66656"/>
    <lineage>
        <taxon>Eukaryota</taxon>
        <taxon>Viridiplantae</taxon>
        <taxon>Streptophyta</taxon>
        <taxon>Embryophyta</taxon>
        <taxon>Tracheophyta</taxon>
        <taxon>Spermatophyta</taxon>
        <taxon>Magnoliopsida</taxon>
        <taxon>eudicotyledons</taxon>
        <taxon>Gunneridae</taxon>
        <taxon>Pentapetalae</taxon>
        <taxon>rosids</taxon>
        <taxon>malvids</taxon>
        <taxon>Malvales</taxon>
        <taxon>Malvaceae</taxon>
        <taxon>Helicteroideae</taxon>
        <taxon>Durio</taxon>
    </lineage>
</organism>
<evidence type="ECO:0000313" key="14">
    <source>
        <dbReference type="RefSeq" id="XP_022731641.1"/>
    </source>
</evidence>
<dbReference type="Gene3D" id="3.80.10.10">
    <property type="entry name" value="Ribonuclease Inhibitor"/>
    <property type="match status" value="3"/>
</dbReference>
<evidence type="ECO:0000256" key="9">
    <source>
        <dbReference type="ARBA" id="ARBA00023170"/>
    </source>
</evidence>
<evidence type="ECO:0000256" key="4">
    <source>
        <dbReference type="ARBA" id="ARBA00022692"/>
    </source>
</evidence>
<dbReference type="Pfam" id="PF08263">
    <property type="entry name" value="LRRNT_2"/>
    <property type="match status" value="1"/>
</dbReference>
<name>A0A6P5XUW7_DURZI</name>
<dbReference type="InterPro" id="IPR001611">
    <property type="entry name" value="Leu-rich_rpt"/>
</dbReference>
<keyword evidence="9" id="KW-0675">Receptor</keyword>
<evidence type="ECO:0000256" key="2">
    <source>
        <dbReference type="ARBA" id="ARBA00004479"/>
    </source>
</evidence>
<dbReference type="PROSITE" id="PS51450">
    <property type="entry name" value="LRR"/>
    <property type="match status" value="1"/>
</dbReference>
<keyword evidence="10" id="KW-0325">Glycoprotein</keyword>
<evidence type="ECO:0000256" key="3">
    <source>
        <dbReference type="ARBA" id="ARBA00022614"/>
    </source>
</evidence>
<reference evidence="14" key="1">
    <citation type="submission" date="2025-08" db="UniProtKB">
        <authorList>
            <consortium name="RefSeq"/>
        </authorList>
    </citation>
    <scope>IDENTIFICATION</scope>
    <source>
        <tissue evidence="14">Fruit stalk</tissue>
    </source>
</reference>
<feature type="chain" id="PRO_5027862669" evidence="11">
    <location>
        <begin position="20"/>
        <end position="591"/>
    </location>
</feature>
<feature type="domain" description="Leucine-rich repeat-containing N-terminal plant-type" evidence="12">
    <location>
        <begin position="26"/>
        <end position="66"/>
    </location>
</feature>
<dbReference type="GO" id="GO:0005886">
    <property type="term" value="C:plasma membrane"/>
    <property type="evidence" value="ECO:0007669"/>
    <property type="project" value="UniProtKB-SubCell"/>
</dbReference>
<evidence type="ECO:0000313" key="13">
    <source>
        <dbReference type="Proteomes" id="UP000515121"/>
    </source>
</evidence>
<dbReference type="Pfam" id="PF13855">
    <property type="entry name" value="LRR_8"/>
    <property type="match status" value="1"/>
</dbReference>
<keyword evidence="3" id="KW-0433">Leucine-rich repeat</keyword>
<dbReference type="PANTHER" id="PTHR27000:SF775">
    <property type="entry name" value="PLANT INTRACELLULAR RAS-GROUP-RELATED LRR PROTEIN 3"/>
    <property type="match status" value="1"/>
</dbReference>
<dbReference type="SUPFAM" id="SSF52058">
    <property type="entry name" value="L domain-like"/>
    <property type="match status" value="1"/>
</dbReference>
<evidence type="ECO:0000256" key="6">
    <source>
        <dbReference type="ARBA" id="ARBA00022737"/>
    </source>
</evidence>
<dbReference type="OrthoDB" id="4691307at2759"/>
<dbReference type="Pfam" id="PF00560">
    <property type="entry name" value="LRR_1"/>
    <property type="match status" value="2"/>
</dbReference>
<dbReference type="GeneID" id="111286108"/>
<keyword evidence="13" id="KW-1185">Reference proteome</keyword>
<dbReference type="InterPro" id="IPR032675">
    <property type="entry name" value="LRR_dom_sf"/>
</dbReference>
<sequence>MKWIFWCWLSLVLVQLNDCQCFGCHEEERLALLKLKTSFYPDKSYAPPSWEDDDSDCCAWENVVCDKETKQVSKLFLNSSWDPLEVYEDVNLDATLFLPFKDLTSLNLSSNMFSGLADNDGTRNFVFSVYHFRILFCCCEIGRRFKYSFFSNSLRSTGFERLSKLNKLRFLDLSGGYFNDSILAHVGAISSLTTLYLASNLMTGATHFQELAALSNLEELDLSENLLESFMEIQGLKKLSKLKVLNLNSNKLNMSTLLSLGNLHSLKRLYINHNSLEGSITIDGLNSLRNLEVLDVSSSNICSNFLQVLEYMISLKGLSLRDNSLNATLDLLGLCKLRDLEELDISHNSFKGTIPSCVETLTSLRVLDISRNRFSGNISSSFISNLISLEFLSLSHNVFQSLAPFSSIANHSKLEVFELIGDNNGLMVEIDDHNWVPRFQLKIFRLSGCSVDEGSMFKFLSYQYDLRVIDLSDNNLEGDFPTWLMENNTRMVELHLKNNSFKGQFPLPCRPSTFISVVDISNNQLQGHIPSNISVYLPNLKFLNLSTNSFKGSIPSSFGDMKICSFWTCQTMNSWETYLIAWSLAAFFCML</sequence>
<keyword evidence="8" id="KW-0472">Membrane</keyword>
<feature type="signal peptide" evidence="11">
    <location>
        <begin position="1"/>
        <end position="19"/>
    </location>
</feature>
<dbReference type="PRINTS" id="PR00019">
    <property type="entry name" value="LEURICHRPT"/>
</dbReference>
<comment type="subcellular location">
    <subcellularLocation>
        <location evidence="1">Cell membrane</location>
        <topology evidence="1">Single-pass membrane protein</topology>
    </subcellularLocation>
    <subcellularLocation>
        <location evidence="2">Membrane</location>
        <topology evidence="2">Single-pass type I membrane protein</topology>
    </subcellularLocation>
</comment>
<keyword evidence="6" id="KW-0677">Repeat</keyword>
<accession>A0A6P5XUW7</accession>
<proteinExistence type="predicted"/>